<dbReference type="HAMAP" id="MF_00374">
    <property type="entry name" value="Ribosomal_uL29"/>
    <property type="match status" value="1"/>
</dbReference>
<comment type="caution">
    <text evidence="6">The sequence shown here is derived from an EMBL/GenBank/DDBJ whole genome shotgun (WGS) entry which is preliminary data.</text>
</comment>
<evidence type="ECO:0000256" key="3">
    <source>
        <dbReference type="ARBA" id="ARBA00023274"/>
    </source>
</evidence>
<organism evidence="6 7">
    <name type="scientific">Candidatus Doudnabacteria bacterium Gr01-1014_77</name>
    <dbReference type="NCBI Taxonomy" id="2017133"/>
    <lineage>
        <taxon>Bacteria</taxon>
        <taxon>Candidatus Doudnaibacteriota</taxon>
    </lineage>
</organism>
<dbReference type="PROSITE" id="PS00579">
    <property type="entry name" value="RIBOSOMAL_L29"/>
    <property type="match status" value="1"/>
</dbReference>
<dbReference type="InterPro" id="IPR018254">
    <property type="entry name" value="Ribosomal_uL29_CS"/>
</dbReference>
<keyword evidence="2 5" id="KW-0689">Ribosomal protein</keyword>
<dbReference type="Pfam" id="PF00831">
    <property type="entry name" value="Ribosomal_L29"/>
    <property type="match status" value="1"/>
</dbReference>
<keyword evidence="3 5" id="KW-0687">Ribonucleoprotein</keyword>
<accession>A0A554J956</accession>
<dbReference type="EMBL" id="VMFF01000082">
    <property type="protein sequence ID" value="TSC64896.1"/>
    <property type="molecule type" value="Genomic_DNA"/>
</dbReference>
<comment type="similarity">
    <text evidence="1 5">Belongs to the universal ribosomal protein uL29 family.</text>
</comment>
<evidence type="ECO:0000313" key="6">
    <source>
        <dbReference type="EMBL" id="TSC64896.1"/>
    </source>
</evidence>
<dbReference type="CDD" id="cd00427">
    <property type="entry name" value="Ribosomal_L29_HIP"/>
    <property type="match status" value="1"/>
</dbReference>
<evidence type="ECO:0000313" key="7">
    <source>
        <dbReference type="Proteomes" id="UP000319613"/>
    </source>
</evidence>
<dbReference type="InterPro" id="IPR050063">
    <property type="entry name" value="Ribosomal_protein_uL29"/>
</dbReference>
<gene>
    <name evidence="5" type="primary">rpmC</name>
    <name evidence="6" type="ORF">G01um101477_681</name>
</gene>
<dbReference type="InterPro" id="IPR036049">
    <property type="entry name" value="Ribosomal_uL29_sf"/>
</dbReference>
<dbReference type="NCBIfam" id="TIGR00012">
    <property type="entry name" value="L29"/>
    <property type="match status" value="1"/>
</dbReference>
<dbReference type="Gene3D" id="1.10.287.310">
    <property type="match status" value="1"/>
</dbReference>
<dbReference type="Proteomes" id="UP000319613">
    <property type="component" value="Unassembled WGS sequence"/>
</dbReference>
<evidence type="ECO:0000256" key="4">
    <source>
        <dbReference type="ARBA" id="ARBA00035204"/>
    </source>
</evidence>
<dbReference type="GO" id="GO:0006412">
    <property type="term" value="P:translation"/>
    <property type="evidence" value="ECO:0007669"/>
    <property type="project" value="UniProtKB-UniRule"/>
</dbReference>
<name>A0A554J956_9BACT</name>
<dbReference type="InterPro" id="IPR001854">
    <property type="entry name" value="Ribosomal_uL29"/>
</dbReference>
<dbReference type="GO" id="GO:0022625">
    <property type="term" value="C:cytosolic large ribosomal subunit"/>
    <property type="evidence" value="ECO:0007669"/>
    <property type="project" value="TreeGrafter"/>
</dbReference>
<evidence type="ECO:0000256" key="5">
    <source>
        <dbReference type="HAMAP-Rule" id="MF_00374"/>
    </source>
</evidence>
<dbReference type="PANTHER" id="PTHR10916">
    <property type="entry name" value="60S RIBOSOMAL PROTEIN L35/50S RIBOSOMAL PROTEIN L29"/>
    <property type="match status" value="1"/>
</dbReference>
<evidence type="ECO:0000256" key="2">
    <source>
        <dbReference type="ARBA" id="ARBA00022980"/>
    </source>
</evidence>
<protein>
    <recommendedName>
        <fullName evidence="4 5">Large ribosomal subunit protein uL29</fullName>
    </recommendedName>
</protein>
<evidence type="ECO:0000256" key="1">
    <source>
        <dbReference type="ARBA" id="ARBA00009254"/>
    </source>
</evidence>
<dbReference type="GO" id="GO:0003735">
    <property type="term" value="F:structural constituent of ribosome"/>
    <property type="evidence" value="ECO:0007669"/>
    <property type="project" value="InterPro"/>
</dbReference>
<proteinExistence type="inferred from homology"/>
<dbReference type="PANTHER" id="PTHR10916:SF0">
    <property type="entry name" value="LARGE RIBOSOMAL SUBUNIT PROTEIN UL29C"/>
    <property type="match status" value="1"/>
</dbReference>
<dbReference type="AlphaFoldDB" id="A0A554J956"/>
<dbReference type="SUPFAM" id="SSF46561">
    <property type="entry name" value="Ribosomal protein L29 (L29p)"/>
    <property type="match status" value="1"/>
</dbReference>
<sequence length="68" mass="7957">MTNMDIKELKVKNDEELRKDLTALQEQGREMRFKLNSGELKNHSELSKVKKTIARILTVLTQRSKQSK</sequence>
<reference evidence="6 7" key="1">
    <citation type="submission" date="2017-07" db="EMBL/GenBank/DDBJ databases">
        <title>Mechanisms for carbon and nitrogen cycling indicate functional differentiation within the Candidate Phyla Radiation.</title>
        <authorList>
            <person name="Danczak R.E."/>
            <person name="Johnston M.D."/>
            <person name="Kenah C."/>
            <person name="Slattery M."/>
            <person name="Wrighton K.C."/>
            <person name="Wilkins M.J."/>
        </authorList>
    </citation>
    <scope>NUCLEOTIDE SEQUENCE [LARGE SCALE GENOMIC DNA]</scope>
    <source>
        <strain evidence="6">Gr01-1014_77</strain>
    </source>
</reference>